<sequence length="106" mass="11803">MRVLLLFLGLFCFSATAASAQIVKTNQKAQNRRALRDARKYPAPYKDSHLAVGKDDLKREGGGRSAEADDDRDSYKFDNTGAARVSEPTYPVLRLRKKKKDNAASN</sequence>
<keyword evidence="2" id="KW-0732">Signal</keyword>
<organism evidence="3 4">
    <name type="scientific">Hymenobacter psychrotolerans DSM 18569</name>
    <dbReference type="NCBI Taxonomy" id="1121959"/>
    <lineage>
        <taxon>Bacteria</taxon>
        <taxon>Pseudomonadati</taxon>
        <taxon>Bacteroidota</taxon>
        <taxon>Cytophagia</taxon>
        <taxon>Cytophagales</taxon>
        <taxon>Hymenobacteraceae</taxon>
        <taxon>Hymenobacter</taxon>
    </lineage>
</organism>
<dbReference type="RefSeq" id="WP_073285965.1">
    <property type="nucleotide sequence ID" value="NZ_FRAS01000014.1"/>
</dbReference>
<evidence type="ECO:0000256" key="2">
    <source>
        <dbReference type="SAM" id="SignalP"/>
    </source>
</evidence>
<evidence type="ECO:0000313" key="3">
    <source>
        <dbReference type="EMBL" id="SHL42095.1"/>
    </source>
</evidence>
<feature type="compositionally biased region" description="Basic and acidic residues" evidence="1">
    <location>
        <begin position="49"/>
        <end position="62"/>
    </location>
</feature>
<evidence type="ECO:0000313" key="4">
    <source>
        <dbReference type="Proteomes" id="UP000183947"/>
    </source>
</evidence>
<reference evidence="4" key="1">
    <citation type="submission" date="2016-11" db="EMBL/GenBank/DDBJ databases">
        <authorList>
            <person name="Varghese N."/>
            <person name="Submissions S."/>
        </authorList>
    </citation>
    <scope>NUCLEOTIDE SEQUENCE [LARGE SCALE GENOMIC DNA]</scope>
    <source>
        <strain evidence="4">DSM 18569</strain>
    </source>
</reference>
<evidence type="ECO:0000256" key="1">
    <source>
        <dbReference type="SAM" id="MobiDB-lite"/>
    </source>
</evidence>
<dbReference type="STRING" id="1121959.SAMN02746009_02724"/>
<feature type="region of interest" description="Disordered" evidence="1">
    <location>
        <begin position="49"/>
        <end position="83"/>
    </location>
</feature>
<proteinExistence type="predicted"/>
<dbReference type="Proteomes" id="UP000183947">
    <property type="component" value="Unassembled WGS sequence"/>
</dbReference>
<dbReference type="AlphaFoldDB" id="A0A1M7AHK8"/>
<feature type="signal peptide" evidence="2">
    <location>
        <begin position="1"/>
        <end position="20"/>
    </location>
</feature>
<gene>
    <name evidence="3" type="ORF">SAMN02746009_02724</name>
</gene>
<dbReference type="EMBL" id="FRAS01000014">
    <property type="protein sequence ID" value="SHL42095.1"/>
    <property type="molecule type" value="Genomic_DNA"/>
</dbReference>
<accession>A0A1M7AHK8</accession>
<dbReference type="OrthoDB" id="884774at2"/>
<name>A0A1M7AHK8_9BACT</name>
<evidence type="ECO:0008006" key="5">
    <source>
        <dbReference type="Google" id="ProtNLM"/>
    </source>
</evidence>
<feature type="chain" id="PRO_5012409908" description="Secreted protein" evidence="2">
    <location>
        <begin position="21"/>
        <end position="106"/>
    </location>
</feature>
<keyword evidence="4" id="KW-1185">Reference proteome</keyword>
<protein>
    <recommendedName>
        <fullName evidence="5">Secreted protein</fullName>
    </recommendedName>
</protein>